<dbReference type="AlphaFoldDB" id="A0A4R5CPG7"/>
<feature type="chain" id="PRO_5020540715" evidence="1">
    <location>
        <begin position="22"/>
        <end position="208"/>
    </location>
</feature>
<dbReference type="OrthoDB" id="750023at2"/>
<name>A0A4R5CPG7_9FLAO</name>
<dbReference type="Proteomes" id="UP000295479">
    <property type="component" value="Unassembled WGS sequence"/>
</dbReference>
<keyword evidence="3" id="KW-1185">Reference proteome</keyword>
<reference evidence="2 3" key="1">
    <citation type="submission" date="2019-03" db="EMBL/GenBank/DDBJ databases">
        <title>Flavobacterium AR-3-4 sp. nov. isolated from arctic soil.</title>
        <authorList>
            <person name="Chaudhary D.K."/>
        </authorList>
    </citation>
    <scope>NUCLEOTIDE SEQUENCE [LARGE SCALE GENOMIC DNA]</scope>
    <source>
        <strain evidence="2 3">AR-3-4</strain>
    </source>
</reference>
<organism evidence="2 3">
    <name type="scientific">Flavobacterium cellulosilyticum</name>
    <dbReference type="NCBI Taxonomy" id="2541731"/>
    <lineage>
        <taxon>Bacteria</taxon>
        <taxon>Pseudomonadati</taxon>
        <taxon>Bacteroidota</taxon>
        <taxon>Flavobacteriia</taxon>
        <taxon>Flavobacteriales</taxon>
        <taxon>Flavobacteriaceae</taxon>
        <taxon>Flavobacterium</taxon>
    </lineage>
</organism>
<accession>A0A4R5CPG7</accession>
<dbReference type="EMBL" id="SMFK01000001">
    <property type="protein sequence ID" value="TDD99462.1"/>
    <property type="molecule type" value="Genomic_DNA"/>
</dbReference>
<comment type="caution">
    <text evidence="2">The sequence shown here is derived from an EMBL/GenBank/DDBJ whole genome shotgun (WGS) entry which is preliminary data.</text>
</comment>
<dbReference type="RefSeq" id="WP_132000622.1">
    <property type="nucleotide sequence ID" value="NZ_SMFK01000001.1"/>
</dbReference>
<feature type="signal peptide" evidence="1">
    <location>
        <begin position="1"/>
        <end position="21"/>
    </location>
</feature>
<gene>
    <name evidence="2" type="ORF">E0F76_01685</name>
</gene>
<keyword evidence="1" id="KW-0732">Signal</keyword>
<proteinExistence type="predicted"/>
<evidence type="ECO:0000313" key="3">
    <source>
        <dbReference type="Proteomes" id="UP000295479"/>
    </source>
</evidence>
<evidence type="ECO:0000313" key="2">
    <source>
        <dbReference type="EMBL" id="TDD99462.1"/>
    </source>
</evidence>
<sequence length="208" mass="23641">MKKITLLVASIFLFGGVVANAADRNQRRSPVDFRNADPIAFTERGIDFYVFADGQFDFNTDADLYNKSNRRNEPNRSYGKHGNGSKWNYGVAVKQDRSGKVRRVGNVIINYDSRNRVSSIGSVDMDYNRYGLTQVGGLHIVYNHHSQIVDVFGDVNNSSRNQVGYYDNNHNDNDYGDNCNMNMQDNNYINNSPRPNKVVASLDIRLNR</sequence>
<protein>
    <submittedName>
        <fullName evidence="2">Uncharacterized protein</fullName>
    </submittedName>
</protein>
<evidence type="ECO:0000256" key="1">
    <source>
        <dbReference type="SAM" id="SignalP"/>
    </source>
</evidence>